<evidence type="ECO:0000259" key="4">
    <source>
        <dbReference type="Pfam" id="PF00079"/>
    </source>
</evidence>
<keyword evidence="3" id="KW-0722">Serine protease inhibitor</keyword>
<evidence type="ECO:0000256" key="2">
    <source>
        <dbReference type="ARBA" id="ARBA00022690"/>
    </source>
</evidence>
<dbReference type="InterPro" id="IPR042178">
    <property type="entry name" value="Serpin_sf_1"/>
</dbReference>
<keyword evidence="5" id="KW-1185">Reference proteome</keyword>
<dbReference type="PANTHER" id="PTHR11461">
    <property type="entry name" value="SERINE PROTEASE INHIBITOR, SERPIN"/>
    <property type="match status" value="1"/>
</dbReference>
<name>A0ABM1RZY1_LIMPO</name>
<organism evidence="5 6">
    <name type="scientific">Limulus polyphemus</name>
    <name type="common">Atlantic horseshoe crab</name>
    <dbReference type="NCBI Taxonomy" id="6850"/>
    <lineage>
        <taxon>Eukaryota</taxon>
        <taxon>Metazoa</taxon>
        <taxon>Ecdysozoa</taxon>
        <taxon>Arthropoda</taxon>
        <taxon>Chelicerata</taxon>
        <taxon>Merostomata</taxon>
        <taxon>Xiphosura</taxon>
        <taxon>Limulidae</taxon>
        <taxon>Limulus</taxon>
    </lineage>
</organism>
<gene>
    <name evidence="6" type="primary">LOC111084539</name>
</gene>
<reference evidence="6" key="1">
    <citation type="submission" date="2025-08" db="UniProtKB">
        <authorList>
            <consortium name="RefSeq"/>
        </authorList>
    </citation>
    <scope>IDENTIFICATION</scope>
    <source>
        <tissue evidence="6">Muscle</tissue>
    </source>
</reference>
<dbReference type="SUPFAM" id="SSF56574">
    <property type="entry name" value="Serpins"/>
    <property type="match status" value="1"/>
</dbReference>
<protein>
    <submittedName>
        <fullName evidence="6">Serpin B10-like</fullName>
    </submittedName>
</protein>
<evidence type="ECO:0000256" key="3">
    <source>
        <dbReference type="ARBA" id="ARBA00022900"/>
    </source>
</evidence>
<dbReference type="PANTHER" id="PTHR11461:SF211">
    <property type="entry name" value="GH10112P-RELATED"/>
    <property type="match status" value="1"/>
</dbReference>
<evidence type="ECO:0000256" key="1">
    <source>
        <dbReference type="ARBA" id="ARBA00009500"/>
    </source>
</evidence>
<dbReference type="InterPro" id="IPR000215">
    <property type="entry name" value="Serpin_fam"/>
</dbReference>
<dbReference type="Proteomes" id="UP000694941">
    <property type="component" value="Unplaced"/>
</dbReference>
<proteinExistence type="inferred from homology"/>
<dbReference type="Gene3D" id="3.30.497.10">
    <property type="entry name" value="Antithrombin, subunit I, domain 2"/>
    <property type="match status" value="1"/>
</dbReference>
<dbReference type="Pfam" id="PF00079">
    <property type="entry name" value="Serpin"/>
    <property type="match status" value="1"/>
</dbReference>
<evidence type="ECO:0000313" key="5">
    <source>
        <dbReference type="Proteomes" id="UP000694941"/>
    </source>
</evidence>
<dbReference type="GeneID" id="111084539"/>
<accession>A0ABM1RZY1</accession>
<dbReference type="InterPro" id="IPR036186">
    <property type="entry name" value="Serpin_sf"/>
</dbReference>
<sequence>MTCIFFTRTNFTNALRENMFRARILGFNLVVLFVNNAFCHEQHFVTEKVDRSHEKLKTAVNQFGIQLYRRLSSEGRNVFFSPFSLSTALSMAFLGARTKTATEMSSVLGFRKAGLAREDVPDSFYKAFQLLKSDQTKDHFYVANTALVQVSISLSVTEE</sequence>
<comment type="similarity">
    <text evidence="1">Belongs to the serpin family.</text>
</comment>
<feature type="domain" description="Serpin" evidence="4">
    <location>
        <begin position="59"/>
        <end position="154"/>
    </location>
</feature>
<dbReference type="InterPro" id="IPR023796">
    <property type="entry name" value="Serpin_dom"/>
</dbReference>
<keyword evidence="2" id="KW-0646">Protease inhibitor</keyword>
<evidence type="ECO:0000313" key="6">
    <source>
        <dbReference type="RefSeq" id="XP_022236936.1"/>
    </source>
</evidence>
<dbReference type="RefSeq" id="XP_022236936.1">
    <property type="nucleotide sequence ID" value="XM_022381228.1"/>
</dbReference>